<dbReference type="GO" id="GO:0007165">
    <property type="term" value="P:signal transduction"/>
    <property type="evidence" value="ECO:0007669"/>
    <property type="project" value="UniProtKB-KW"/>
</dbReference>
<dbReference type="InterPro" id="IPR003660">
    <property type="entry name" value="HAMP_dom"/>
</dbReference>
<dbReference type="Gene3D" id="1.20.120.30">
    <property type="entry name" value="Aspartate receptor, ligand-binding domain"/>
    <property type="match status" value="1"/>
</dbReference>
<dbReference type="GO" id="GO:0004888">
    <property type="term" value="F:transmembrane signaling receptor activity"/>
    <property type="evidence" value="ECO:0007669"/>
    <property type="project" value="InterPro"/>
</dbReference>
<dbReference type="SUPFAM" id="SSF58104">
    <property type="entry name" value="Methyl-accepting chemotaxis protein (MCP) signaling domain"/>
    <property type="match status" value="1"/>
</dbReference>
<protein>
    <submittedName>
        <fullName evidence="7">Methyl-accepting chemotaxis sensory transducer</fullName>
    </submittedName>
</protein>
<keyword evidence="4" id="KW-0175">Coiled coil</keyword>
<dbReference type="Pfam" id="PF00015">
    <property type="entry name" value="MCPsignal"/>
    <property type="match status" value="1"/>
</dbReference>
<accession>A4TWM5</accession>
<name>A4TWM5_9PROT</name>
<dbReference type="RefSeq" id="WP_106001152.1">
    <property type="nucleotide sequence ID" value="NZ_CP027527.1"/>
</dbReference>
<evidence type="ECO:0000256" key="1">
    <source>
        <dbReference type="ARBA" id="ARBA00023224"/>
    </source>
</evidence>
<dbReference type="SUPFAM" id="SSF141371">
    <property type="entry name" value="PilZ domain-like"/>
    <property type="match status" value="1"/>
</dbReference>
<evidence type="ECO:0000259" key="5">
    <source>
        <dbReference type="PROSITE" id="PS50111"/>
    </source>
</evidence>
<dbReference type="Gene3D" id="1.10.287.950">
    <property type="entry name" value="Methyl-accepting chemotaxis protein"/>
    <property type="match status" value="1"/>
</dbReference>
<evidence type="ECO:0000259" key="6">
    <source>
        <dbReference type="PROSITE" id="PS50885"/>
    </source>
</evidence>
<dbReference type="Gene3D" id="2.40.10.220">
    <property type="entry name" value="predicted glycosyltransferase like domains"/>
    <property type="match status" value="1"/>
</dbReference>
<evidence type="ECO:0000256" key="2">
    <source>
        <dbReference type="ARBA" id="ARBA00029447"/>
    </source>
</evidence>
<dbReference type="Gene3D" id="1.20.120.1530">
    <property type="match status" value="1"/>
</dbReference>
<sequence length="645" mass="68318">MKTLSSLSKSFAASLAAGLASMLAGIACLVAGNTMAGVLAMVATALTGAAILWNRRSAARVSEASRALAALADGDLNSRMVWLSDGGDVHALSENFNAAADKVEAFAREVRGALEAASHGRFKRTIRPEGMNNDYRGYVEAINVACHRLEQAEQGIGVMVERIDKQVADTLESVAHLTEDLVNSAHTMSSVTQEVSADAEIASSSAESASCSAQTVAAAAEELHASIAEISAQVGRSSTAAQSAAASMSDARHVIVRLGSAAQEIGDVLALIRDIAAQTNLLALNATIEAARAGEAGKGFAVVADEVKNLANQTARATEDITEKITTIQEVANDTTAMMATVSEAIHGMEEVSSGIAAAVEEQTAATSEIARTVGVTAEQAEEVKRRMRSVEDSVSKADNASVAVNESAVRMDESLNGMRKLLIKAVRTSSEFANRRKGPRRAAMLDAEIRQGGRVITAQIHDLSEGGAMVTNPSGSALARGASVLLVIPGDGVEIRAKISAATDAFYHMHFVEGALPTAKVDSLSKSSIGRLLETTKEDHRQFVRRIADAVEGKVALLPSELSTHHTCRLGRWYDNVTDDHMMALSAFKKLLDLHRPVHTTGRNVLIALEKQQLSEARDRYQRLEEQSQAVIAGLDALMREYTA</sequence>
<dbReference type="SMART" id="SM00283">
    <property type="entry name" value="MA"/>
    <property type="match status" value="1"/>
</dbReference>
<feature type="domain" description="Methyl-accepting transducer" evidence="5">
    <location>
        <begin position="170"/>
        <end position="402"/>
    </location>
</feature>
<dbReference type="Pfam" id="PF13682">
    <property type="entry name" value="CZB"/>
    <property type="match status" value="1"/>
</dbReference>
<dbReference type="InterPro" id="IPR025991">
    <property type="entry name" value="Chemoreceptor_zinc-bind_dom"/>
</dbReference>
<feature type="coiled-coil region" evidence="4">
    <location>
        <begin position="608"/>
        <end position="642"/>
    </location>
</feature>
<dbReference type="GO" id="GO:0006935">
    <property type="term" value="P:chemotaxis"/>
    <property type="evidence" value="ECO:0007669"/>
    <property type="project" value="InterPro"/>
</dbReference>
<dbReference type="InterPro" id="IPR004089">
    <property type="entry name" value="MCPsignal_dom"/>
</dbReference>
<dbReference type="EMBL" id="CU459003">
    <property type="protein sequence ID" value="CAM75032.1"/>
    <property type="molecule type" value="Genomic_DNA"/>
</dbReference>
<gene>
    <name evidence="7" type="ORF">MGR_0748</name>
</gene>
<dbReference type="InterPro" id="IPR009875">
    <property type="entry name" value="PilZ_domain"/>
</dbReference>
<dbReference type="PROSITE" id="PS50885">
    <property type="entry name" value="HAMP"/>
    <property type="match status" value="1"/>
</dbReference>
<evidence type="ECO:0000313" key="7">
    <source>
        <dbReference type="EMBL" id="CAM75032.1"/>
    </source>
</evidence>
<reference evidence="7" key="1">
    <citation type="journal article" date="2007" name="J. Bacteriol.">
        <title>Comparative genome analysis of four magnetotactic bacteria reveals a complex set of group-specific genes implicated in magnetosome biomineralization and function.</title>
        <authorList>
            <person name="Richter M."/>
            <person name="Kube M."/>
            <person name="Bazylinski D.A."/>
            <person name="Lombardot T."/>
            <person name="Gloeckner F.O."/>
            <person name="Reinhardt R."/>
            <person name="Schueler D."/>
        </authorList>
    </citation>
    <scope>NUCLEOTIDE SEQUENCE</scope>
    <source>
        <strain evidence="7">MSR-1</strain>
    </source>
</reference>
<dbReference type="PANTHER" id="PTHR32089">
    <property type="entry name" value="METHYL-ACCEPTING CHEMOTAXIS PROTEIN MCPB"/>
    <property type="match status" value="1"/>
</dbReference>
<evidence type="ECO:0000256" key="3">
    <source>
        <dbReference type="PROSITE-ProRule" id="PRU00284"/>
    </source>
</evidence>
<dbReference type="GO" id="GO:0016020">
    <property type="term" value="C:membrane"/>
    <property type="evidence" value="ECO:0007669"/>
    <property type="project" value="InterPro"/>
</dbReference>
<evidence type="ECO:0000256" key="4">
    <source>
        <dbReference type="SAM" id="Coils"/>
    </source>
</evidence>
<dbReference type="GO" id="GO:0035438">
    <property type="term" value="F:cyclic-di-GMP binding"/>
    <property type="evidence" value="ECO:0007669"/>
    <property type="project" value="InterPro"/>
</dbReference>
<organism evidence="7">
    <name type="scientific">Magnetospirillum gryphiswaldense</name>
    <dbReference type="NCBI Taxonomy" id="55518"/>
    <lineage>
        <taxon>Bacteria</taxon>
        <taxon>Pseudomonadati</taxon>
        <taxon>Pseudomonadota</taxon>
        <taxon>Alphaproteobacteria</taxon>
        <taxon>Rhodospirillales</taxon>
        <taxon>Rhodospirillaceae</taxon>
        <taxon>Magnetospirillum</taxon>
    </lineage>
</organism>
<comment type="similarity">
    <text evidence="2">Belongs to the methyl-accepting chemotaxis (MCP) protein family.</text>
</comment>
<dbReference type="PRINTS" id="PR00260">
    <property type="entry name" value="CHEMTRNSDUCR"/>
</dbReference>
<dbReference type="Pfam" id="PF07238">
    <property type="entry name" value="PilZ"/>
    <property type="match status" value="1"/>
</dbReference>
<dbReference type="PROSITE" id="PS51257">
    <property type="entry name" value="PROKAR_LIPOPROTEIN"/>
    <property type="match status" value="1"/>
</dbReference>
<dbReference type="PROSITE" id="PS50111">
    <property type="entry name" value="CHEMOTAXIS_TRANSDUC_2"/>
    <property type="match status" value="1"/>
</dbReference>
<feature type="domain" description="HAMP" evidence="6">
    <location>
        <begin position="55"/>
        <end position="108"/>
    </location>
</feature>
<dbReference type="AlphaFoldDB" id="A4TWM5"/>
<dbReference type="InterPro" id="IPR004090">
    <property type="entry name" value="Chemotax_Me-accpt_rcpt"/>
</dbReference>
<keyword evidence="1 3" id="KW-0807">Transducer</keyword>
<proteinExistence type="inferred from homology"/>
<dbReference type="PANTHER" id="PTHR32089:SF112">
    <property type="entry name" value="LYSOZYME-LIKE PROTEIN-RELATED"/>
    <property type="match status" value="1"/>
</dbReference>